<dbReference type="GO" id="GO:0016020">
    <property type="term" value="C:membrane"/>
    <property type="evidence" value="ECO:0007669"/>
    <property type="project" value="UniProtKB-SubCell"/>
</dbReference>
<evidence type="ECO:0000256" key="7">
    <source>
        <dbReference type="ARBA" id="ARBA00038030"/>
    </source>
</evidence>
<name>A0A518AJ33_9BACT</name>
<feature type="repeat" description="TPR" evidence="8">
    <location>
        <begin position="196"/>
        <end position="229"/>
    </location>
</feature>
<dbReference type="InterPro" id="IPR019734">
    <property type="entry name" value="TPR_rpt"/>
</dbReference>
<keyword evidence="11" id="KW-1185">Reference proteome</keyword>
<keyword evidence="9" id="KW-0732">Signal</keyword>
<gene>
    <name evidence="10" type="ORF">Pan181_09220</name>
</gene>
<dbReference type="PANTHER" id="PTHR46208">
    <property type="entry name" value="MITOCHONDRIAL IMPORT RECEPTOR SUBUNIT TOM70"/>
    <property type="match status" value="1"/>
</dbReference>
<evidence type="ECO:0000256" key="3">
    <source>
        <dbReference type="ARBA" id="ARBA00022737"/>
    </source>
</evidence>
<feature type="signal peptide" evidence="9">
    <location>
        <begin position="1"/>
        <end position="30"/>
    </location>
</feature>
<keyword evidence="2" id="KW-0812">Transmembrane</keyword>
<evidence type="ECO:0000313" key="10">
    <source>
        <dbReference type="EMBL" id="QDU54739.1"/>
    </source>
</evidence>
<proteinExistence type="inferred from homology"/>
<dbReference type="PANTHER" id="PTHR46208:SF1">
    <property type="entry name" value="MITOCHONDRIAL IMPORT RECEPTOR SUBUNIT TOM70"/>
    <property type="match status" value="1"/>
</dbReference>
<dbReference type="OrthoDB" id="243265at2"/>
<dbReference type="InterPro" id="IPR011990">
    <property type="entry name" value="TPR-like_helical_dom_sf"/>
</dbReference>
<feature type="chain" id="PRO_5021727796" evidence="9">
    <location>
        <begin position="31"/>
        <end position="462"/>
    </location>
</feature>
<dbReference type="KEGG" id="amuc:Pan181_09220"/>
<evidence type="ECO:0000256" key="4">
    <source>
        <dbReference type="ARBA" id="ARBA00022803"/>
    </source>
</evidence>
<keyword evidence="6" id="KW-0472">Membrane</keyword>
<sequence precursor="true">MAFSLGQPQLRLLCGALFASLLLIGQQASAQVTPESLIGDAVSDPDAARYSDIAEAIKRYENNDVLGAMNFLESAKSAEDRLPPANLMMAKMYFLTRQTAAGLQALERTASESPNDPEPYVLLADQAMTQSQAVQASALYDKAVELIKTYDKNPRRKRKLAIRAYAGRAAVLQRWQDWAAAEADLNAWIAEDPEAASAYNRLGLVLFMEGREKEGYDAFTKAKELNEKLPSPFVSAAAMYQRLANVPENSENKASYESKAKQSFERAYQADKNDETTLVSYSEWLIRSGDLAQAEKVLAAARTAQPTSHQIQLLSGVLAEMTGKPAEAEKFYNQTLALSPGNRDASNQLAQLLIKSDDEEVQARAEAVARLNARLNENNSDVNLTLAWVLRKRNKGAEANQAFTRGIRLGQPNADSTLLIAKLLVEQERKKDARAVLENALKNDQGIFVHRAEAEALLESLK</sequence>
<dbReference type="Gene3D" id="1.25.40.10">
    <property type="entry name" value="Tetratricopeptide repeat domain"/>
    <property type="match status" value="3"/>
</dbReference>
<dbReference type="EMBL" id="CP036278">
    <property type="protein sequence ID" value="QDU54739.1"/>
    <property type="molecule type" value="Genomic_DNA"/>
</dbReference>
<keyword evidence="4 8" id="KW-0802">TPR repeat</keyword>
<evidence type="ECO:0000313" key="11">
    <source>
        <dbReference type="Proteomes" id="UP000315750"/>
    </source>
</evidence>
<evidence type="ECO:0000256" key="9">
    <source>
        <dbReference type="SAM" id="SignalP"/>
    </source>
</evidence>
<dbReference type="SMART" id="SM00028">
    <property type="entry name" value="TPR"/>
    <property type="match status" value="7"/>
</dbReference>
<evidence type="ECO:0000256" key="1">
    <source>
        <dbReference type="ARBA" id="ARBA00004167"/>
    </source>
</evidence>
<dbReference type="Proteomes" id="UP000315750">
    <property type="component" value="Chromosome"/>
</dbReference>
<accession>A0A518AJ33</accession>
<keyword evidence="3" id="KW-0677">Repeat</keyword>
<comment type="subcellular location">
    <subcellularLocation>
        <location evidence="1">Membrane</location>
        <topology evidence="1">Single-pass membrane protein</topology>
    </subcellularLocation>
</comment>
<keyword evidence="5" id="KW-1133">Transmembrane helix</keyword>
<dbReference type="Pfam" id="PF13432">
    <property type="entry name" value="TPR_16"/>
    <property type="match status" value="3"/>
</dbReference>
<dbReference type="AlphaFoldDB" id="A0A518AJ33"/>
<evidence type="ECO:0000256" key="8">
    <source>
        <dbReference type="PROSITE-ProRule" id="PRU00339"/>
    </source>
</evidence>
<dbReference type="RefSeq" id="WP_145245675.1">
    <property type="nucleotide sequence ID" value="NZ_CP036278.1"/>
</dbReference>
<evidence type="ECO:0000256" key="2">
    <source>
        <dbReference type="ARBA" id="ARBA00022692"/>
    </source>
</evidence>
<dbReference type="SUPFAM" id="SSF48452">
    <property type="entry name" value="TPR-like"/>
    <property type="match status" value="1"/>
</dbReference>
<protein>
    <submittedName>
        <fullName evidence="10">Tetratricopeptide repeat protein</fullName>
    </submittedName>
</protein>
<organism evidence="10 11">
    <name type="scientific">Aeoliella mucimassa</name>
    <dbReference type="NCBI Taxonomy" id="2527972"/>
    <lineage>
        <taxon>Bacteria</taxon>
        <taxon>Pseudomonadati</taxon>
        <taxon>Planctomycetota</taxon>
        <taxon>Planctomycetia</taxon>
        <taxon>Pirellulales</taxon>
        <taxon>Lacipirellulaceae</taxon>
        <taxon>Aeoliella</taxon>
    </lineage>
</organism>
<evidence type="ECO:0000256" key="6">
    <source>
        <dbReference type="ARBA" id="ARBA00023136"/>
    </source>
</evidence>
<comment type="similarity">
    <text evidence="7">Belongs to the Tom70 family.</text>
</comment>
<evidence type="ECO:0000256" key="5">
    <source>
        <dbReference type="ARBA" id="ARBA00022989"/>
    </source>
</evidence>
<reference evidence="10 11" key="1">
    <citation type="submission" date="2019-02" db="EMBL/GenBank/DDBJ databases">
        <title>Deep-cultivation of Planctomycetes and their phenomic and genomic characterization uncovers novel biology.</title>
        <authorList>
            <person name="Wiegand S."/>
            <person name="Jogler M."/>
            <person name="Boedeker C."/>
            <person name="Pinto D."/>
            <person name="Vollmers J."/>
            <person name="Rivas-Marin E."/>
            <person name="Kohn T."/>
            <person name="Peeters S.H."/>
            <person name="Heuer A."/>
            <person name="Rast P."/>
            <person name="Oberbeckmann S."/>
            <person name="Bunk B."/>
            <person name="Jeske O."/>
            <person name="Meyerdierks A."/>
            <person name="Storesund J.E."/>
            <person name="Kallscheuer N."/>
            <person name="Luecker S."/>
            <person name="Lage O.M."/>
            <person name="Pohl T."/>
            <person name="Merkel B.J."/>
            <person name="Hornburger P."/>
            <person name="Mueller R.-W."/>
            <person name="Bruemmer F."/>
            <person name="Labrenz M."/>
            <person name="Spormann A.M."/>
            <person name="Op den Camp H."/>
            <person name="Overmann J."/>
            <person name="Amann R."/>
            <person name="Jetten M.S.M."/>
            <person name="Mascher T."/>
            <person name="Medema M.H."/>
            <person name="Devos D.P."/>
            <person name="Kaster A.-K."/>
            <person name="Ovreas L."/>
            <person name="Rohde M."/>
            <person name="Galperin M.Y."/>
            <person name="Jogler C."/>
        </authorList>
    </citation>
    <scope>NUCLEOTIDE SEQUENCE [LARGE SCALE GENOMIC DNA]</scope>
    <source>
        <strain evidence="10 11">Pan181</strain>
    </source>
</reference>
<dbReference type="PROSITE" id="PS50005">
    <property type="entry name" value="TPR"/>
    <property type="match status" value="1"/>
</dbReference>